<dbReference type="Proteomes" id="UP000509414">
    <property type="component" value="Chromosome"/>
</dbReference>
<dbReference type="NCBIfam" id="NF011650">
    <property type="entry name" value="PRK15068.1"/>
    <property type="match status" value="1"/>
</dbReference>
<keyword evidence="1" id="KW-0808">Transferase</keyword>
<organism evidence="1 2">
    <name type="scientific">Candidatus Campylobacter infans</name>
    <dbReference type="NCBI Taxonomy" id="2561898"/>
    <lineage>
        <taxon>Bacteria</taxon>
        <taxon>Pseudomonadati</taxon>
        <taxon>Campylobacterota</taxon>
        <taxon>Epsilonproteobacteria</taxon>
        <taxon>Campylobacterales</taxon>
        <taxon>Campylobacteraceae</taxon>
        <taxon>Campylobacter</taxon>
    </lineage>
</organism>
<dbReference type="RefSeq" id="WP_179974956.1">
    <property type="nucleotide sequence ID" value="NZ_CP049075.1"/>
</dbReference>
<reference evidence="1 2" key="1">
    <citation type="submission" date="2020-02" db="EMBL/GenBank/DDBJ databases">
        <title>Complete genome sequence of the novel Campylobacter species Candidatus Campylobacter infans.</title>
        <authorList>
            <person name="Duim B."/>
            <person name="Zomer A."/>
            <person name="van der Graaf L."/>
            <person name="Wagenaar J."/>
        </authorList>
    </citation>
    <scope>NUCLEOTIDE SEQUENCE [LARGE SCALE GENOMIC DNA]</scope>
    <source>
        <strain evidence="1 2">19S00001</strain>
    </source>
</reference>
<dbReference type="InterPro" id="IPR027555">
    <property type="entry name" value="Mo5U34_MeTrfas-like"/>
</dbReference>
<protein>
    <submittedName>
        <fullName evidence="1">tRNA (Cmo5U34)-carboxymethyltransferase</fullName>
    </submittedName>
</protein>
<name>A0A7H9CI48_9BACT</name>
<dbReference type="CDD" id="cd02440">
    <property type="entry name" value="AdoMet_MTases"/>
    <property type="match status" value="1"/>
</dbReference>
<keyword evidence="2" id="KW-1185">Reference proteome</keyword>
<dbReference type="KEGG" id="cinf:CINF_1298"/>
<evidence type="ECO:0000313" key="1">
    <source>
        <dbReference type="EMBL" id="QLI05783.1"/>
    </source>
</evidence>
<dbReference type="GO" id="GO:0008168">
    <property type="term" value="F:methyltransferase activity"/>
    <property type="evidence" value="ECO:0007669"/>
    <property type="project" value="UniProtKB-KW"/>
</dbReference>
<dbReference type="SUPFAM" id="SSF53335">
    <property type="entry name" value="S-adenosyl-L-methionine-dependent methyltransferases"/>
    <property type="match status" value="1"/>
</dbReference>
<dbReference type="InterPro" id="IPR029063">
    <property type="entry name" value="SAM-dependent_MTases_sf"/>
</dbReference>
<evidence type="ECO:0000313" key="2">
    <source>
        <dbReference type="Proteomes" id="UP000509414"/>
    </source>
</evidence>
<proteinExistence type="predicted"/>
<dbReference type="GO" id="GO:0032259">
    <property type="term" value="P:methylation"/>
    <property type="evidence" value="ECO:0007669"/>
    <property type="project" value="UniProtKB-KW"/>
</dbReference>
<dbReference type="EMBL" id="CP049075">
    <property type="protein sequence ID" value="QLI05783.1"/>
    <property type="molecule type" value="Genomic_DNA"/>
</dbReference>
<dbReference type="Pfam" id="PF08003">
    <property type="entry name" value="Methyltransf_9"/>
    <property type="match status" value="1"/>
</dbReference>
<gene>
    <name evidence="1" type="primary">cmoB</name>
    <name evidence="1" type="ORF">CINF_1298</name>
</gene>
<accession>A0A7H9CI48</accession>
<dbReference type="AlphaFoldDB" id="A0A7H9CI48"/>
<dbReference type="Gene3D" id="3.40.50.150">
    <property type="entry name" value="Vaccinia Virus protein VP39"/>
    <property type="match status" value="1"/>
</dbReference>
<keyword evidence="1" id="KW-0489">Methyltransferase</keyword>
<sequence length="288" mass="32884">MNKGLNQAGLDALLAQINTLKGELLSFENADCLSLKLNGADDEIITKIALDLRPWRKGPFKINELFINAEWNSFIKFNALLKYFDATNKRVCDVGCNNGYYMFRLLAQNPAKIVGFDPSKLFFSQFYFINHFLRTKIAYELLGVQDLPAYSRAQGKFDLIFCLGVLYHRSDPISTLKQLKAGLSDNGELILDTLFIERDDELVLSPAKSYAKMSNVFFIPSLKALEGWAYRAKFKSFEPLFSSLTDENEQRLTPWIYGQSLEQFLSDDKAFTIEGYAPPKRIYVKLRG</sequence>